<sequence length="104" mass="12123">MLSVDCKNSFLIDIVSWITSDQLFCCSVSGFLFYLPYGIVSWITSLKSDSFFMFYNSHSPGTNNQNHPVSMYSNFIEIKQNASRYKKKYCKRYIRVGFLLLVTK</sequence>
<dbReference type="AlphaFoldDB" id="A0A8D8R811"/>
<name>A0A8D8R811_9HEMI</name>
<reference evidence="1" key="1">
    <citation type="submission" date="2021-05" db="EMBL/GenBank/DDBJ databases">
        <authorList>
            <person name="Alioto T."/>
            <person name="Alioto T."/>
            <person name="Gomez Garrido J."/>
        </authorList>
    </citation>
    <scope>NUCLEOTIDE SEQUENCE</scope>
</reference>
<protein>
    <submittedName>
        <fullName evidence="1">Uncharacterized protein</fullName>
    </submittedName>
</protein>
<dbReference type="EMBL" id="HBUF01140659">
    <property type="protein sequence ID" value="CAG6646209.1"/>
    <property type="molecule type" value="Transcribed_RNA"/>
</dbReference>
<accession>A0A8D8R811</accession>
<evidence type="ECO:0000313" key="1">
    <source>
        <dbReference type="EMBL" id="CAG6646209.1"/>
    </source>
</evidence>
<proteinExistence type="predicted"/>
<organism evidence="1">
    <name type="scientific">Cacopsylla melanoneura</name>
    <dbReference type="NCBI Taxonomy" id="428564"/>
    <lineage>
        <taxon>Eukaryota</taxon>
        <taxon>Metazoa</taxon>
        <taxon>Ecdysozoa</taxon>
        <taxon>Arthropoda</taxon>
        <taxon>Hexapoda</taxon>
        <taxon>Insecta</taxon>
        <taxon>Pterygota</taxon>
        <taxon>Neoptera</taxon>
        <taxon>Paraneoptera</taxon>
        <taxon>Hemiptera</taxon>
        <taxon>Sternorrhyncha</taxon>
        <taxon>Psylloidea</taxon>
        <taxon>Psyllidae</taxon>
        <taxon>Psyllinae</taxon>
        <taxon>Cacopsylla</taxon>
    </lineage>
</organism>